<feature type="transmembrane region" description="Helical" evidence="1">
    <location>
        <begin position="48"/>
        <end position="71"/>
    </location>
</feature>
<dbReference type="Proteomes" id="UP001319883">
    <property type="component" value="Unassembled WGS sequence"/>
</dbReference>
<organism evidence="2 3">
    <name type="scientific">Modicisalibacter tunisiensis</name>
    <dbReference type="NCBI Taxonomy" id="390637"/>
    <lineage>
        <taxon>Bacteria</taxon>
        <taxon>Pseudomonadati</taxon>
        <taxon>Pseudomonadota</taxon>
        <taxon>Gammaproteobacteria</taxon>
        <taxon>Oceanospirillales</taxon>
        <taxon>Halomonadaceae</taxon>
        <taxon>Modicisalibacter</taxon>
    </lineage>
</organism>
<protein>
    <submittedName>
        <fullName evidence="2">Uncharacterized protein</fullName>
    </submittedName>
</protein>
<comment type="caution">
    <text evidence="2">The sequence shown here is derived from an EMBL/GenBank/DDBJ whole genome shotgun (WGS) entry which is preliminary data.</text>
</comment>
<dbReference type="RefSeq" id="WP_224420536.1">
    <property type="nucleotide sequence ID" value="NZ_JAGXFD010000001.1"/>
</dbReference>
<keyword evidence="3" id="KW-1185">Reference proteome</keyword>
<dbReference type="EMBL" id="JAGXFD010000001">
    <property type="protein sequence ID" value="MBZ9567241.1"/>
    <property type="molecule type" value="Genomic_DNA"/>
</dbReference>
<feature type="transmembrane region" description="Helical" evidence="1">
    <location>
        <begin position="83"/>
        <end position="106"/>
    </location>
</feature>
<evidence type="ECO:0000313" key="2">
    <source>
        <dbReference type="EMBL" id="MBZ9567241.1"/>
    </source>
</evidence>
<reference evidence="2 3" key="1">
    <citation type="submission" date="2021-05" db="EMBL/GenBank/DDBJ databases">
        <title>Petroleum and Energy Research Collection (APPE): ex situ preservation of microbial diversity associated with the oil industry and exploitation of its biotechnological potential.</title>
        <authorList>
            <person name="Paixao C.T.M."/>
            <person name="Gomes M.B."/>
            <person name="Oliveira V.M."/>
        </authorList>
    </citation>
    <scope>NUCLEOTIDE SEQUENCE [LARGE SCALE GENOMIC DNA]</scope>
    <source>
        <strain evidence="2 3">LIT2</strain>
    </source>
</reference>
<evidence type="ECO:0000313" key="3">
    <source>
        <dbReference type="Proteomes" id="UP001319883"/>
    </source>
</evidence>
<keyword evidence="1" id="KW-1133">Transmembrane helix</keyword>
<accession>A0ABS7WX90</accession>
<evidence type="ECO:0000256" key="1">
    <source>
        <dbReference type="SAM" id="Phobius"/>
    </source>
</evidence>
<sequence length="166" mass="16872">MAFHEGKFGIVDAGRGQGAGGRRVTTFAAFAPLADRYREVAEDEADGAAFTAFATVMGFTAFAAVAGFIAFTAVMGLTAFTAVVGFAALATVAGFASFTAMVSLAARFGGQFSLLGLVGGGIAAVGQSRLAAGSQEGRHADADPQFQALFHHADALVVFNALLVEK</sequence>
<gene>
    <name evidence="2" type="ORF">KGQ91_06035</name>
</gene>
<keyword evidence="1" id="KW-0812">Transmembrane</keyword>
<proteinExistence type="predicted"/>
<keyword evidence="1" id="KW-0472">Membrane</keyword>
<name>A0ABS7WX90_9GAMM</name>